<dbReference type="InterPro" id="IPR044730">
    <property type="entry name" value="RNase_H-like_dom_plant"/>
</dbReference>
<dbReference type="Pfam" id="PF13456">
    <property type="entry name" value="RVT_3"/>
    <property type="match status" value="1"/>
</dbReference>
<dbReference type="Pfam" id="PF00078">
    <property type="entry name" value="RVT_1"/>
    <property type="match status" value="1"/>
</dbReference>
<dbReference type="GO" id="GO:0003676">
    <property type="term" value="F:nucleic acid binding"/>
    <property type="evidence" value="ECO:0007669"/>
    <property type="project" value="InterPro"/>
</dbReference>
<sequence>MSYPSSWSGFDANSGKLKIEQDDIWVSDGPGGPMMKLSPKLKEQLHKPWANALIFKNMGRAHTLSFMTTEFSQKWALSWQWQLTDLGEDMEAQFCSWRRFDPEYAYLGVVGMGIVRKAVGKILRNEFMRRQWGMLRTVRRRRYDSDGGNRKVDGEYTEVRHGKKDSMKNGKGNKNSDGIDITTGNKASGSSSQQGNMSKKKGALSEITNLNKKQNVKAGKRIKKITKKTDKLGIKKAVSQGDVSYLQGSMGMNGNYQDQHSSFLVKDSEGQDSLLWNGSDIRIQVIASSRHTISALVADHKTLWVFTVVYVNPCVNYRRNIWSYLDSVRGCFNFLWLVIGDFNEIIYSSEKSGGRCKFSKSGFTEWIDKNIMVDMGYIGSKFTWMTKREQEEIFWKQKSRNCWLKEGDKNTKFFHLSTVVRMRRNKLEGLKKDDGSWIEKIEEMKGEAVQYFTNLLEEKQSLEGYSQIPVMFSPMERGNVKALNARVSEEEVKQGLFHIGGLKALGPDGFPAIFFQRPISLCNTYYKVVSKVVVQRLRHIIPSLISPNHVAFVPGRQIQNNIIVAQEVLHKFKRAKGKMRFIARKIDLAKAYDRLQWGFIKAVLDEAGIEDFRPNSVIRQGDSLSPYIFVLCMEELSHIIHHKLNEGTWKPIKISRNGPAISHLFFVDDLILFGQASMQQAQVMKDCIDMFYDISGQQGLSNNGDFSIKSAYESLFKSEDMPNWQWNVLWKLRLPPTVQTFIWTVLHGKILTIEHRATRGLTMDTTCSRCKVGCENLNHVFRGCSASTEIWEDICKGITKTEPFNLEWCDWMSQNLRCNTMIMGKFPAYLIFAVTIEDWIIANCNVVNKKKMTTCLIAWIPPKVNRIKLNVDGSLNPELGTISAGGVIRNHLKSWIGGFAVNRGNDSIIEVELWGIFKGLQIMWKAGFKKVEVESDSRIAVCLLTNSTPTNHPIFSIIHSCKALMDNNWCCKIRHVYREGNRFADNLAKLGHSLEVGITTFGDPPSQILGALEDDFNGLVVARCVLTS</sequence>
<reference evidence="5" key="1">
    <citation type="journal article" date="2023" name="Plant J.">
        <title>Genome sequences and population genomics provide insights into the demographic history, inbreeding, and mutation load of two 'living fossil' tree species of Dipteronia.</title>
        <authorList>
            <person name="Feng Y."/>
            <person name="Comes H.P."/>
            <person name="Chen J."/>
            <person name="Zhu S."/>
            <person name="Lu R."/>
            <person name="Zhang X."/>
            <person name="Li P."/>
            <person name="Qiu J."/>
            <person name="Olsen K.M."/>
            <person name="Qiu Y."/>
        </authorList>
    </citation>
    <scope>NUCLEOTIDE SEQUENCE</scope>
    <source>
        <strain evidence="5">NBL</strain>
    </source>
</reference>
<dbReference type="Gene3D" id="3.30.420.10">
    <property type="entry name" value="Ribonuclease H-like superfamily/Ribonuclease H"/>
    <property type="match status" value="1"/>
</dbReference>
<dbReference type="InterPro" id="IPR036397">
    <property type="entry name" value="RNaseH_sf"/>
</dbReference>
<feature type="domain" description="Reverse transcriptase zinc-binding" evidence="4">
    <location>
        <begin position="706"/>
        <end position="791"/>
    </location>
</feature>
<evidence type="ECO:0008006" key="7">
    <source>
        <dbReference type="Google" id="ProtNLM"/>
    </source>
</evidence>
<dbReference type="Pfam" id="PF13966">
    <property type="entry name" value="zf-RVT"/>
    <property type="match status" value="1"/>
</dbReference>
<protein>
    <recommendedName>
        <fullName evidence="7">Reverse transcriptase</fullName>
    </recommendedName>
</protein>
<accession>A0AAE0AQC1</accession>
<dbReference type="PANTHER" id="PTHR47723:SF19">
    <property type="entry name" value="POLYNUCLEOTIDYL TRANSFERASE, RIBONUCLEASE H-LIKE SUPERFAMILY PROTEIN"/>
    <property type="match status" value="1"/>
</dbReference>
<dbReference type="CDD" id="cd06222">
    <property type="entry name" value="RNase_H_like"/>
    <property type="match status" value="1"/>
</dbReference>
<evidence type="ECO:0000313" key="6">
    <source>
        <dbReference type="Proteomes" id="UP001281410"/>
    </source>
</evidence>
<dbReference type="Proteomes" id="UP001281410">
    <property type="component" value="Unassembled WGS sequence"/>
</dbReference>
<dbReference type="EMBL" id="JANJYJ010000003">
    <property type="protein sequence ID" value="KAK3222256.1"/>
    <property type="molecule type" value="Genomic_DNA"/>
</dbReference>
<organism evidence="5 6">
    <name type="scientific">Dipteronia sinensis</name>
    <dbReference type="NCBI Taxonomy" id="43782"/>
    <lineage>
        <taxon>Eukaryota</taxon>
        <taxon>Viridiplantae</taxon>
        <taxon>Streptophyta</taxon>
        <taxon>Embryophyta</taxon>
        <taxon>Tracheophyta</taxon>
        <taxon>Spermatophyta</taxon>
        <taxon>Magnoliopsida</taxon>
        <taxon>eudicotyledons</taxon>
        <taxon>Gunneridae</taxon>
        <taxon>Pentapetalae</taxon>
        <taxon>rosids</taxon>
        <taxon>malvids</taxon>
        <taxon>Sapindales</taxon>
        <taxon>Sapindaceae</taxon>
        <taxon>Hippocastanoideae</taxon>
        <taxon>Acereae</taxon>
        <taxon>Dipteronia</taxon>
    </lineage>
</organism>
<dbReference type="InterPro" id="IPR000477">
    <property type="entry name" value="RT_dom"/>
</dbReference>
<evidence type="ECO:0000259" key="4">
    <source>
        <dbReference type="Pfam" id="PF13966"/>
    </source>
</evidence>
<feature type="region of interest" description="Disordered" evidence="1">
    <location>
        <begin position="143"/>
        <end position="210"/>
    </location>
</feature>
<dbReference type="InterPro" id="IPR026960">
    <property type="entry name" value="RVT-Znf"/>
</dbReference>
<dbReference type="InterPro" id="IPR043502">
    <property type="entry name" value="DNA/RNA_pol_sf"/>
</dbReference>
<dbReference type="PANTHER" id="PTHR47723">
    <property type="entry name" value="OS05G0353850 PROTEIN"/>
    <property type="match status" value="1"/>
</dbReference>
<dbReference type="InterPro" id="IPR012337">
    <property type="entry name" value="RNaseH-like_sf"/>
</dbReference>
<gene>
    <name evidence="5" type="ORF">Dsin_009281</name>
</gene>
<feature type="domain" description="Reverse transcriptase" evidence="2">
    <location>
        <begin position="517"/>
        <end position="697"/>
    </location>
</feature>
<name>A0AAE0AQC1_9ROSI</name>
<dbReference type="InterPro" id="IPR053151">
    <property type="entry name" value="RNase_H-like"/>
</dbReference>
<feature type="compositionally biased region" description="Basic and acidic residues" evidence="1">
    <location>
        <begin position="143"/>
        <end position="168"/>
    </location>
</feature>
<feature type="compositionally biased region" description="Polar residues" evidence="1">
    <location>
        <begin position="172"/>
        <end position="197"/>
    </location>
</feature>
<evidence type="ECO:0000259" key="3">
    <source>
        <dbReference type="Pfam" id="PF13456"/>
    </source>
</evidence>
<dbReference type="SUPFAM" id="SSF56219">
    <property type="entry name" value="DNase I-like"/>
    <property type="match status" value="1"/>
</dbReference>
<dbReference type="SUPFAM" id="SSF53098">
    <property type="entry name" value="Ribonuclease H-like"/>
    <property type="match status" value="1"/>
</dbReference>
<dbReference type="SUPFAM" id="SSF56672">
    <property type="entry name" value="DNA/RNA polymerases"/>
    <property type="match status" value="1"/>
</dbReference>
<evidence type="ECO:0000259" key="2">
    <source>
        <dbReference type="Pfam" id="PF00078"/>
    </source>
</evidence>
<dbReference type="InterPro" id="IPR002156">
    <property type="entry name" value="RNaseH_domain"/>
</dbReference>
<dbReference type="GO" id="GO:0004523">
    <property type="term" value="F:RNA-DNA hybrid ribonuclease activity"/>
    <property type="evidence" value="ECO:0007669"/>
    <property type="project" value="InterPro"/>
</dbReference>
<feature type="domain" description="RNase H type-1" evidence="3">
    <location>
        <begin position="870"/>
        <end position="990"/>
    </location>
</feature>
<evidence type="ECO:0000313" key="5">
    <source>
        <dbReference type="EMBL" id="KAK3222256.1"/>
    </source>
</evidence>
<dbReference type="InterPro" id="IPR036691">
    <property type="entry name" value="Endo/exonu/phosph_ase_sf"/>
</dbReference>
<proteinExistence type="predicted"/>
<keyword evidence="6" id="KW-1185">Reference proteome</keyword>
<dbReference type="CDD" id="cd01650">
    <property type="entry name" value="RT_nLTR_like"/>
    <property type="match status" value="1"/>
</dbReference>
<comment type="caution">
    <text evidence="5">The sequence shown here is derived from an EMBL/GenBank/DDBJ whole genome shotgun (WGS) entry which is preliminary data.</text>
</comment>
<evidence type="ECO:0000256" key="1">
    <source>
        <dbReference type="SAM" id="MobiDB-lite"/>
    </source>
</evidence>
<dbReference type="AlphaFoldDB" id="A0AAE0AQC1"/>